<dbReference type="AlphaFoldDB" id="A0AAN8P9G8"/>
<sequence length="305" mass="34549">MSLSRPVQPSSNGGEKRSFKKECVVKVRTSNLSNVNIVDLIEAVENVCGEGSCFACILRSPTHYEVTVINEENSKLLCEGLKIGDDNYMCDRLCETTVVVSFMNLASYVEDREIITRLNGHGIEVMGEVNRRYYGRSKCCDGTRFIRSKFPPHIRSLPYAMQFETVASMQSFHVIHSDQQRVCWNVIQSIILSLIALMFDVEFANALDMYPVVVKVYHVRFVINVAVLCKKKINWMNNFATHLILTNHTRKQVCYKNQTSVTTVMLVHQADVGDITIIPRMPRSAFLSKQGKINASLSPVPKRGF</sequence>
<comment type="caution">
    <text evidence="1">The sequence shown here is derived from an EMBL/GenBank/DDBJ whole genome shotgun (WGS) entry which is preliminary data.</text>
</comment>
<name>A0AAN8P9G8_PATCE</name>
<dbReference type="Proteomes" id="UP001347796">
    <property type="component" value="Unassembled WGS sequence"/>
</dbReference>
<reference evidence="1 2" key="1">
    <citation type="submission" date="2024-01" db="EMBL/GenBank/DDBJ databases">
        <title>The genome of the rayed Mediterranean limpet Patella caerulea (Linnaeus, 1758).</title>
        <authorList>
            <person name="Anh-Thu Weber A."/>
            <person name="Halstead-Nussloch G."/>
        </authorList>
    </citation>
    <scope>NUCLEOTIDE SEQUENCE [LARGE SCALE GENOMIC DNA]</scope>
    <source>
        <strain evidence="1">AATW-2023a</strain>
        <tissue evidence="1">Whole specimen</tissue>
    </source>
</reference>
<accession>A0AAN8P9G8</accession>
<evidence type="ECO:0000313" key="2">
    <source>
        <dbReference type="Proteomes" id="UP001347796"/>
    </source>
</evidence>
<keyword evidence="2" id="KW-1185">Reference proteome</keyword>
<evidence type="ECO:0000313" key="1">
    <source>
        <dbReference type="EMBL" id="KAK6173922.1"/>
    </source>
</evidence>
<protein>
    <submittedName>
        <fullName evidence="1">Uncharacterized protein</fullName>
    </submittedName>
</protein>
<gene>
    <name evidence="1" type="ORF">SNE40_017294</name>
</gene>
<proteinExistence type="predicted"/>
<dbReference type="EMBL" id="JAZGQO010000011">
    <property type="protein sequence ID" value="KAK6173922.1"/>
    <property type="molecule type" value="Genomic_DNA"/>
</dbReference>
<organism evidence="1 2">
    <name type="scientific">Patella caerulea</name>
    <name type="common">Rayed Mediterranean limpet</name>
    <dbReference type="NCBI Taxonomy" id="87958"/>
    <lineage>
        <taxon>Eukaryota</taxon>
        <taxon>Metazoa</taxon>
        <taxon>Spiralia</taxon>
        <taxon>Lophotrochozoa</taxon>
        <taxon>Mollusca</taxon>
        <taxon>Gastropoda</taxon>
        <taxon>Patellogastropoda</taxon>
        <taxon>Patelloidea</taxon>
        <taxon>Patellidae</taxon>
        <taxon>Patella</taxon>
    </lineage>
</organism>